<name>A0A0E9SNW2_ANGAN</name>
<proteinExistence type="predicted"/>
<reference evidence="1" key="1">
    <citation type="submission" date="2014-11" db="EMBL/GenBank/DDBJ databases">
        <authorList>
            <person name="Amaro Gonzalez C."/>
        </authorList>
    </citation>
    <scope>NUCLEOTIDE SEQUENCE</scope>
</reference>
<evidence type="ECO:0000313" key="1">
    <source>
        <dbReference type="EMBL" id="JAH42340.1"/>
    </source>
</evidence>
<dbReference type="EMBL" id="GBXM01066237">
    <property type="protein sequence ID" value="JAH42340.1"/>
    <property type="molecule type" value="Transcribed_RNA"/>
</dbReference>
<dbReference type="AlphaFoldDB" id="A0A0E9SNW2"/>
<reference evidence="1" key="2">
    <citation type="journal article" date="2015" name="Fish Shellfish Immunol.">
        <title>Early steps in the European eel (Anguilla anguilla)-Vibrio vulnificus interaction in the gills: Role of the RtxA13 toxin.</title>
        <authorList>
            <person name="Callol A."/>
            <person name="Pajuelo D."/>
            <person name="Ebbesson L."/>
            <person name="Teles M."/>
            <person name="MacKenzie S."/>
            <person name="Amaro C."/>
        </authorList>
    </citation>
    <scope>NUCLEOTIDE SEQUENCE</scope>
</reference>
<sequence length="109" mass="13117">MKHHQEHRECRLLRFTETWLQDCSLSSDIAIDRFHTPVNIFVVKSWRITIRAMGLETLLESWVMDYVTRRPKFIRLQNNTSEGLISNTRVWPVTVPVQRIHIRLLLQHR</sequence>
<accession>A0A0E9SNW2</accession>
<protein>
    <submittedName>
        <fullName evidence="1">Uncharacterized protein</fullName>
    </submittedName>
</protein>
<organism evidence="1">
    <name type="scientific">Anguilla anguilla</name>
    <name type="common">European freshwater eel</name>
    <name type="synonym">Muraena anguilla</name>
    <dbReference type="NCBI Taxonomy" id="7936"/>
    <lineage>
        <taxon>Eukaryota</taxon>
        <taxon>Metazoa</taxon>
        <taxon>Chordata</taxon>
        <taxon>Craniata</taxon>
        <taxon>Vertebrata</taxon>
        <taxon>Euteleostomi</taxon>
        <taxon>Actinopterygii</taxon>
        <taxon>Neopterygii</taxon>
        <taxon>Teleostei</taxon>
        <taxon>Anguilliformes</taxon>
        <taxon>Anguillidae</taxon>
        <taxon>Anguilla</taxon>
    </lineage>
</organism>